<accession>A0A0P1B807</accession>
<protein>
    <submittedName>
        <fullName evidence="1">Uncharacterized protein</fullName>
    </submittedName>
</protein>
<sequence>MRDDAQKYESFWHNAQQRGALHNEFNTIIYRFKIVSYNQNESMDTSLQSSTASQDITRGHKLAGLGLKLPE</sequence>
<dbReference type="GeneID" id="36403058"/>
<dbReference type="RefSeq" id="XP_024586650.1">
    <property type="nucleotide sequence ID" value="XM_024721564.1"/>
</dbReference>
<evidence type="ECO:0000313" key="2">
    <source>
        <dbReference type="Proteomes" id="UP000054928"/>
    </source>
</evidence>
<reference evidence="2" key="1">
    <citation type="submission" date="2014-09" db="EMBL/GenBank/DDBJ databases">
        <authorList>
            <person name="Sharma Rahul"/>
            <person name="Thines Marco"/>
        </authorList>
    </citation>
    <scope>NUCLEOTIDE SEQUENCE [LARGE SCALE GENOMIC DNA]</scope>
</reference>
<proteinExistence type="predicted"/>
<dbReference type="AlphaFoldDB" id="A0A0P1B807"/>
<dbReference type="Proteomes" id="UP000054928">
    <property type="component" value="Unassembled WGS sequence"/>
</dbReference>
<dbReference type="EMBL" id="CCYD01003101">
    <property type="protein sequence ID" value="CEG50281.1"/>
    <property type="molecule type" value="Genomic_DNA"/>
</dbReference>
<evidence type="ECO:0000313" key="1">
    <source>
        <dbReference type="EMBL" id="CEG50281.1"/>
    </source>
</evidence>
<organism evidence="1 2">
    <name type="scientific">Plasmopara halstedii</name>
    <name type="common">Downy mildew of sunflower</name>
    <dbReference type="NCBI Taxonomy" id="4781"/>
    <lineage>
        <taxon>Eukaryota</taxon>
        <taxon>Sar</taxon>
        <taxon>Stramenopiles</taxon>
        <taxon>Oomycota</taxon>
        <taxon>Peronosporomycetes</taxon>
        <taxon>Peronosporales</taxon>
        <taxon>Peronosporaceae</taxon>
        <taxon>Plasmopara</taxon>
    </lineage>
</organism>
<keyword evidence="2" id="KW-1185">Reference proteome</keyword>
<name>A0A0P1B807_PLAHL</name>